<evidence type="ECO:0000313" key="1">
    <source>
        <dbReference type="EMBL" id="UUY50800.1"/>
    </source>
</evidence>
<name>A0ABY5Q3K4_9ACTN</name>
<dbReference type="EMBL" id="CP102514">
    <property type="protein sequence ID" value="UUY50800.1"/>
    <property type="molecule type" value="Genomic_DNA"/>
</dbReference>
<dbReference type="RefSeq" id="WP_257857127.1">
    <property type="nucleotide sequence ID" value="NZ_CP102514.1"/>
</dbReference>
<protein>
    <submittedName>
        <fullName evidence="1">Uncharacterized protein</fullName>
    </submittedName>
</protein>
<proteinExistence type="predicted"/>
<dbReference type="GeneID" id="95577437"/>
<keyword evidence="2" id="KW-1185">Reference proteome</keyword>
<organism evidence="1 2">
    <name type="scientific">Streptomyces yangpuensis</name>
    <dbReference type="NCBI Taxonomy" id="1648182"/>
    <lineage>
        <taxon>Bacteria</taxon>
        <taxon>Bacillati</taxon>
        <taxon>Actinomycetota</taxon>
        <taxon>Actinomycetes</taxon>
        <taxon>Kitasatosporales</taxon>
        <taxon>Streptomycetaceae</taxon>
        <taxon>Streptomyces</taxon>
    </lineage>
</organism>
<sequence length="152" mass="16056">MQNLARAVLVLFGLLVLGAVYLAFSVEGSRPSVPLTAEDVIGTWHGDRGARLVVTADGRARLTDAAGWMCNPTGQPAVLTAEGSWIMDRHSDESPGILIKFIADGTPPVPGCADWFTVNGTGKGGTRGDGSDVWAEFLGSGDRERYRRAPTG</sequence>
<evidence type="ECO:0000313" key="2">
    <source>
        <dbReference type="Proteomes" id="UP001057738"/>
    </source>
</evidence>
<dbReference type="Proteomes" id="UP001057738">
    <property type="component" value="Chromosome"/>
</dbReference>
<gene>
    <name evidence="1" type="ORF">NRK68_28335</name>
</gene>
<reference evidence="1" key="1">
    <citation type="submission" date="2022-08" db="EMBL/GenBank/DDBJ databases">
        <authorList>
            <person name="Tian L."/>
        </authorList>
    </citation>
    <scope>NUCLEOTIDE SEQUENCE</scope>
    <source>
        <strain evidence="1">CM253</strain>
    </source>
</reference>
<accession>A0ABY5Q3K4</accession>